<keyword evidence="2" id="KW-1003">Cell membrane</keyword>
<keyword evidence="4 6" id="KW-1133">Transmembrane helix</keyword>
<dbReference type="GO" id="GO:0005886">
    <property type="term" value="C:plasma membrane"/>
    <property type="evidence" value="ECO:0007669"/>
    <property type="project" value="UniProtKB-SubCell"/>
</dbReference>
<dbReference type="InterPro" id="IPR037185">
    <property type="entry name" value="EmrE-like"/>
</dbReference>
<protein>
    <recommendedName>
        <fullName evidence="7">EamA domain-containing protein</fullName>
    </recommendedName>
</protein>
<evidence type="ECO:0000313" key="8">
    <source>
        <dbReference type="EMBL" id="PIY68525.1"/>
    </source>
</evidence>
<evidence type="ECO:0000313" key="9">
    <source>
        <dbReference type="Proteomes" id="UP000230108"/>
    </source>
</evidence>
<evidence type="ECO:0000259" key="7">
    <source>
        <dbReference type="Pfam" id="PF00892"/>
    </source>
</evidence>
<feature type="transmembrane region" description="Helical" evidence="6">
    <location>
        <begin position="89"/>
        <end position="111"/>
    </location>
</feature>
<feature type="transmembrane region" description="Helical" evidence="6">
    <location>
        <begin position="31"/>
        <end position="49"/>
    </location>
</feature>
<dbReference type="InterPro" id="IPR050638">
    <property type="entry name" value="AA-Vitamin_Transporters"/>
</dbReference>
<evidence type="ECO:0000256" key="4">
    <source>
        <dbReference type="ARBA" id="ARBA00022989"/>
    </source>
</evidence>
<proteinExistence type="predicted"/>
<feature type="transmembrane region" description="Helical" evidence="6">
    <location>
        <begin position="184"/>
        <end position="202"/>
    </location>
</feature>
<dbReference type="PANTHER" id="PTHR32322">
    <property type="entry name" value="INNER MEMBRANE TRANSPORTER"/>
    <property type="match status" value="1"/>
</dbReference>
<sequence length="254" mass="28140">MNPVLALIIANLIWGAASPVFKFALQNIPPFTLAFLRFYIAALLLTYVAMKSWKPLSRKQLVQICIGAFFATTLNISFYFLALPKTASINAPIIASAQPIFLYLFAIFLLHERQHARVLWGILISFIGVMVIILSPFLLTNGISIGVKELALEGNLYLCIATFAAVMQAILYKKILKTVNVYQATFITFLFGAISFIPFMYGELGSWSFSQLDVRGWTGIVFGGVLSSAIAYSLFNYGISKIDAQEVGIFAYID</sequence>
<feature type="non-terminal residue" evidence="8">
    <location>
        <position position="254"/>
    </location>
</feature>
<keyword evidence="3 6" id="KW-0812">Transmembrane</keyword>
<feature type="transmembrane region" description="Helical" evidence="6">
    <location>
        <begin position="61"/>
        <end position="83"/>
    </location>
</feature>
<keyword evidence="5 6" id="KW-0472">Membrane</keyword>
<evidence type="ECO:0000256" key="1">
    <source>
        <dbReference type="ARBA" id="ARBA00004651"/>
    </source>
</evidence>
<name>A0A2M7QBB0_9BACT</name>
<reference evidence="9" key="1">
    <citation type="submission" date="2017-09" db="EMBL/GenBank/DDBJ databases">
        <title>Depth-based differentiation of microbial function through sediment-hosted aquifers and enrichment of novel symbionts in the deep terrestrial subsurface.</title>
        <authorList>
            <person name="Probst A.J."/>
            <person name="Ladd B."/>
            <person name="Jarett J.K."/>
            <person name="Geller-Mcgrath D.E."/>
            <person name="Sieber C.M.K."/>
            <person name="Emerson J.B."/>
            <person name="Anantharaman K."/>
            <person name="Thomas B.C."/>
            <person name="Malmstrom R."/>
            <person name="Stieglmeier M."/>
            <person name="Klingl A."/>
            <person name="Woyke T."/>
            <person name="Ryan C.M."/>
            <person name="Banfield J.F."/>
        </authorList>
    </citation>
    <scope>NUCLEOTIDE SEQUENCE [LARGE SCALE GENOMIC DNA]</scope>
</reference>
<evidence type="ECO:0000256" key="5">
    <source>
        <dbReference type="ARBA" id="ARBA00023136"/>
    </source>
</evidence>
<evidence type="ECO:0000256" key="3">
    <source>
        <dbReference type="ARBA" id="ARBA00022692"/>
    </source>
</evidence>
<comment type="subcellular location">
    <subcellularLocation>
        <location evidence="1">Cell membrane</location>
        <topology evidence="1">Multi-pass membrane protein</topology>
    </subcellularLocation>
</comment>
<accession>A0A2M7QBB0</accession>
<feature type="transmembrane region" description="Helical" evidence="6">
    <location>
        <begin position="118"/>
        <end position="139"/>
    </location>
</feature>
<dbReference type="PANTHER" id="PTHR32322:SF18">
    <property type="entry name" value="S-ADENOSYLMETHIONINE_S-ADENOSYLHOMOCYSTEINE TRANSPORTER"/>
    <property type="match status" value="1"/>
</dbReference>
<evidence type="ECO:0000256" key="2">
    <source>
        <dbReference type="ARBA" id="ARBA00022475"/>
    </source>
</evidence>
<feature type="domain" description="EamA" evidence="7">
    <location>
        <begin position="4"/>
        <end position="133"/>
    </location>
</feature>
<evidence type="ECO:0000256" key="6">
    <source>
        <dbReference type="SAM" id="Phobius"/>
    </source>
</evidence>
<dbReference type="AlphaFoldDB" id="A0A2M7QBB0"/>
<feature type="transmembrane region" description="Helical" evidence="6">
    <location>
        <begin position="154"/>
        <end position="172"/>
    </location>
</feature>
<dbReference type="Pfam" id="PF00892">
    <property type="entry name" value="EamA"/>
    <property type="match status" value="2"/>
</dbReference>
<comment type="caution">
    <text evidence="8">The sequence shown here is derived from an EMBL/GenBank/DDBJ whole genome shotgun (WGS) entry which is preliminary data.</text>
</comment>
<dbReference type="EMBL" id="PFLF01000116">
    <property type="protein sequence ID" value="PIY68525.1"/>
    <property type="molecule type" value="Genomic_DNA"/>
</dbReference>
<feature type="domain" description="EamA" evidence="7">
    <location>
        <begin position="154"/>
        <end position="253"/>
    </location>
</feature>
<feature type="transmembrane region" description="Helical" evidence="6">
    <location>
        <begin position="214"/>
        <end position="235"/>
    </location>
</feature>
<dbReference type="SUPFAM" id="SSF103481">
    <property type="entry name" value="Multidrug resistance efflux transporter EmrE"/>
    <property type="match status" value="1"/>
</dbReference>
<organism evidence="8 9">
    <name type="scientific">Candidatus Roizmanbacteria bacterium CG_4_10_14_0_8_um_filter_39_9</name>
    <dbReference type="NCBI Taxonomy" id="1974829"/>
    <lineage>
        <taxon>Bacteria</taxon>
        <taxon>Candidatus Roizmaniibacteriota</taxon>
    </lineage>
</organism>
<dbReference type="InterPro" id="IPR000620">
    <property type="entry name" value="EamA_dom"/>
</dbReference>
<dbReference type="Proteomes" id="UP000230108">
    <property type="component" value="Unassembled WGS sequence"/>
</dbReference>
<gene>
    <name evidence="8" type="ORF">COY90_05510</name>
</gene>